<keyword evidence="2" id="KW-0732">Signal</keyword>
<proteinExistence type="predicted"/>
<feature type="chain" id="PRO_5003969002" evidence="2">
    <location>
        <begin position="21"/>
        <end position="96"/>
    </location>
</feature>
<evidence type="ECO:0000313" key="3">
    <source>
        <dbReference type="EMBL" id="ELK08118.1"/>
    </source>
</evidence>
<dbReference type="AlphaFoldDB" id="L5KC88"/>
<evidence type="ECO:0000256" key="1">
    <source>
        <dbReference type="SAM" id="MobiDB-lite"/>
    </source>
</evidence>
<gene>
    <name evidence="3" type="ORF">PAL_GLEAN10001871</name>
</gene>
<organism evidence="3 4">
    <name type="scientific">Pteropus alecto</name>
    <name type="common">Black flying fox</name>
    <dbReference type="NCBI Taxonomy" id="9402"/>
    <lineage>
        <taxon>Eukaryota</taxon>
        <taxon>Metazoa</taxon>
        <taxon>Chordata</taxon>
        <taxon>Craniata</taxon>
        <taxon>Vertebrata</taxon>
        <taxon>Euteleostomi</taxon>
        <taxon>Mammalia</taxon>
        <taxon>Eutheria</taxon>
        <taxon>Laurasiatheria</taxon>
        <taxon>Chiroptera</taxon>
        <taxon>Yinpterochiroptera</taxon>
        <taxon>Pteropodoidea</taxon>
        <taxon>Pteropodidae</taxon>
        <taxon>Pteropodinae</taxon>
        <taxon>Pteropus</taxon>
    </lineage>
</organism>
<name>L5KC88_PTEAL</name>
<sequence>MGARLTRWAPLGLRFPPVAAFWAELRVSGMLHGTASLWSVRTGWTSGPRFLVDGVLGSGLGSLVCAAGEGAVEEAALAQSGEQPTPPAALRPANYS</sequence>
<dbReference type="Proteomes" id="UP000010552">
    <property type="component" value="Unassembled WGS sequence"/>
</dbReference>
<dbReference type="EMBL" id="KB030924">
    <property type="protein sequence ID" value="ELK08118.1"/>
    <property type="molecule type" value="Genomic_DNA"/>
</dbReference>
<feature type="region of interest" description="Disordered" evidence="1">
    <location>
        <begin position="76"/>
        <end position="96"/>
    </location>
</feature>
<evidence type="ECO:0000256" key="2">
    <source>
        <dbReference type="SAM" id="SignalP"/>
    </source>
</evidence>
<accession>L5KC88</accession>
<keyword evidence="4" id="KW-1185">Reference proteome</keyword>
<protein>
    <submittedName>
        <fullName evidence="3">Uncharacterized protein</fullName>
    </submittedName>
</protein>
<dbReference type="InParanoid" id="L5KC88"/>
<evidence type="ECO:0000313" key="4">
    <source>
        <dbReference type="Proteomes" id="UP000010552"/>
    </source>
</evidence>
<feature type="signal peptide" evidence="2">
    <location>
        <begin position="1"/>
        <end position="20"/>
    </location>
</feature>
<reference evidence="4" key="1">
    <citation type="journal article" date="2013" name="Science">
        <title>Comparative analysis of bat genomes provides insight into the evolution of flight and immunity.</title>
        <authorList>
            <person name="Zhang G."/>
            <person name="Cowled C."/>
            <person name="Shi Z."/>
            <person name="Huang Z."/>
            <person name="Bishop-Lilly K.A."/>
            <person name="Fang X."/>
            <person name="Wynne J.W."/>
            <person name="Xiong Z."/>
            <person name="Baker M.L."/>
            <person name="Zhao W."/>
            <person name="Tachedjian M."/>
            <person name="Zhu Y."/>
            <person name="Zhou P."/>
            <person name="Jiang X."/>
            <person name="Ng J."/>
            <person name="Yang L."/>
            <person name="Wu L."/>
            <person name="Xiao J."/>
            <person name="Feng Y."/>
            <person name="Chen Y."/>
            <person name="Sun X."/>
            <person name="Zhang Y."/>
            <person name="Marsh G.A."/>
            <person name="Crameri G."/>
            <person name="Broder C.C."/>
            <person name="Frey K.G."/>
            <person name="Wang L.F."/>
            <person name="Wang J."/>
        </authorList>
    </citation>
    <scope>NUCLEOTIDE SEQUENCE [LARGE SCALE GENOMIC DNA]</scope>
</reference>